<name>A0A9W6BB67_9CHLO</name>
<protein>
    <submittedName>
        <fullName evidence="2">Uncharacterized protein</fullName>
    </submittedName>
</protein>
<evidence type="ECO:0000256" key="1">
    <source>
        <dbReference type="SAM" id="Phobius"/>
    </source>
</evidence>
<evidence type="ECO:0000313" key="2">
    <source>
        <dbReference type="EMBL" id="GLC48844.1"/>
    </source>
</evidence>
<dbReference type="InterPro" id="IPR051246">
    <property type="entry name" value="WDR48"/>
</dbReference>
<dbReference type="GO" id="GO:0043130">
    <property type="term" value="F:ubiquitin binding"/>
    <property type="evidence" value="ECO:0007669"/>
    <property type="project" value="TreeGrafter"/>
</dbReference>
<dbReference type="OrthoDB" id="541878at2759"/>
<keyword evidence="1" id="KW-0472">Membrane</keyword>
<feature type="transmembrane region" description="Helical" evidence="1">
    <location>
        <begin position="55"/>
        <end position="73"/>
    </location>
</feature>
<proteinExistence type="predicted"/>
<dbReference type="AlphaFoldDB" id="A0A9W6BB67"/>
<dbReference type="PANTHER" id="PTHR19862">
    <property type="entry name" value="WD REPEAT-CONTAINING PROTEIN 48"/>
    <property type="match status" value="1"/>
</dbReference>
<keyword evidence="1" id="KW-0812">Transmembrane</keyword>
<reference evidence="2 3" key="1">
    <citation type="journal article" date="2023" name="Commun. Biol.">
        <title>Reorganization of the ancestral sex-determining regions during the evolution of trioecy in Pleodorina starrii.</title>
        <authorList>
            <person name="Takahashi K."/>
            <person name="Suzuki S."/>
            <person name="Kawai-Toyooka H."/>
            <person name="Yamamoto K."/>
            <person name="Hamaji T."/>
            <person name="Ootsuki R."/>
            <person name="Yamaguchi H."/>
            <person name="Kawachi M."/>
            <person name="Higashiyama T."/>
            <person name="Nozaki H."/>
        </authorList>
    </citation>
    <scope>NUCLEOTIDE SEQUENCE [LARGE SCALE GENOMIC DNA]</scope>
    <source>
        <strain evidence="2 3">NIES-4479</strain>
    </source>
</reference>
<comment type="caution">
    <text evidence="2">The sequence shown here is derived from an EMBL/GenBank/DDBJ whole genome shotgun (WGS) entry which is preliminary data.</text>
</comment>
<feature type="transmembrane region" description="Helical" evidence="1">
    <location>
        <begin position="85"/>
        <end position="107"/>
    </location>
</feature>
<sequence>MRQLQVLALVAVEVFGRALPVLQQALMLLSVLIMIAAINISASPDRFVELMVLEFLSMCVLSLTITLGLYFVGDGLDDAQLSTSASNGLGAIILTINAVFILGVLVYSAKRSAARAQQVRRVLTHSWNSLMSSVSRAIVKVEQRYSAAASSRRASTVTSMRSQQP</sequence>
<gene>
    <name evidence="2" type="primary">PLEST005867</name>
    <name evidence="2" type="ORF">PLESTB_000154600</name>
</gene>
<dbReference type="GO" id="GO:0000724">
    <property type="term" value="P:double-strand break repair via homologous recombination"/>
    <property type="evidence" value="ECO:0007669"/>
    <property type="project" value="TreeGrafter"/>
</dbReference>
<keyword evidence="3" id="KW-1185">Reference proteome</keyword>
<evidence type="ECO:0000313" key="3">
    <source>
        <dbReference type="Proteomes" id="UP001165080"/>
    </source>
</evidence>
<dbReference type="EMBL" id="BRXU01000002">
    <property type="protein sequence ID" value="GLC48844.1"/>
    <property type="molecule type" value="Genomic_DNA"/>
</dbReference>
<dbReference type="Proteomes" id="UP001165080">
    <property type="component" value="Unassembled WGS sequence"/>
</dbReference>
<accession>A0A9W6BB67</accession>
<organism evidence="2 3">
    <name type="scientific">Pleodorina starrii</name>
    <dbReference type="NCBI Taxonomy" id="330485"/>
    <lineage>
        <taxon>Eukaryota</taxon>
        <taxon>Viridiplantae</taxon>
        <taxon>Chlorophyta</taxon>
        <taxon>core chlorophytes</taxon>
        <taxon>Chlorophyceae</taxon>
        <taxon>CS clade</taxon>
        <taxon>Chlamydomonadales</taxon>
        <taxon>Volvocaceae</taxon>
        <taxon>Pleodorina</taxon>
    </lineage>
</organism>
<keyword evidence="1" id="KW-1133">Transmembrane helix</keyword>
<dbReference type="PANTHER" id="PTHR19862:SF14">
    <property type="entry name" value="WD REPEAT-CONTAINING PROTEIN 48"/>
    <property type="match status" value="1"/>
</dbReference>
<feature type="transmembrane region" description="Helical" evidence="1">
    <location>
        <begin position="26"/>
        <end position="43"/>
    </location>
</feature>